<dbReference type="SUPFAM" id="SSF56322">
    <property type="entry name" value="ADC synthase"/>
    <property type="match status" value="1"/>
</dbReference>
<evidence type="ECO:0000259" key="12">
    <source>
        <dbReference type="Pfam" id="PF00425"/>
    </source>
</evidence>
<dbReference type="InterPro" id="IPR005801">
    <property type="entry name" value="ADC_synthase"/>
</dbReference>
<dbReference type="InterPro" id="IPR019999">
    <property type="entry name" value="Anth_synth_I-like"/>
</dbReference>
<evidence type="ECO:0000259" key="11">
    <source>
        <dbReference type="Pfam" id="PF00117"/>
    </source>
</evidence>
<dbReference type="GO" id="GO:0046820">
    <property type="term" value="F:4-amino-4-deoxychorismate synthase activity"/>
    <property type="evidence" value="ECO:0007669"/>
    <property type="project" value="UniProtKB-EC"/>
</dbReference>
<dbReference type="EMBL" id="AZHD01000002">
    <property type="protein sequence ID" value="OAA66970.1"/>
    <property type="molecule type" value="Genomic_DNA"/>
</dbReference>
<feature type="domain" description="Chorismate-utilising enzyme C-terminal" evidence="12">
    <location>
        <begin position="647"/>
        <end position="959"/>
    </location>
</feature>
<keyword evidence="6" id="KW-0289">Folate biosynthesis</keyword>
<comment type="catalytic activity">
    <reaction evidence="1">
        <text>chorismate + L-glutamine = 4-amino-4-deoxychorismate + L-glutamate</text>
        <dbReference type="Rhea" id="RHEA:11672"/>
        <dbReference type="ChEBI" id="CHEBI:29748"/>
        <dbReference type="ChEBI" id="CHEBI:29985"/>
        <dbReference type="ChEBI" id="CHEBI:58359"/>
        <dbReference type="ChEBI" id="CHEBI:58406"/>
        <dbReference type="EC" id="2.6.1.85"/>
    </reaction>
</comment>
<feature type="domain" description="Anthranilate synthase component I N-terminal" evidence="13">
    <location>
        <begin position="425"/>
        <end position="564"/>
    </location>
</feature>
<name>A0A162MU35_9HYPO</name>
<dbReference type="Gene3D" id="3.60.120.10">
    <property type="entry name" value="Anthranilate synthase"/>
    <property type="match status" value="1"/>
</dbReference>
<evidence type="ECO:0000256" key="8">
    <source>
        <dbReference type="ARBA" id="ARBA00031329"/>
    </source>
</evidence>
<organism evidence="14 15">
    <name type="scientific">Niveomyces insectorum RCEF 264</name>
    <dbReference type="NCBI Taxonomy" id="1081102"/>
    <lineage>
        <taxon>Eukaryota</taxon>
        <taxon>Fungi</taxon>
        <taxon>Dikarya</taxon>
        <taxon>Ascomycota</taxon>
        <taxon>Pezizomycotina</taxon>
        <taxon>Sordariomycetes</taxon>
        <taxon>Hypocreomycetidae</taxon>
        <taxon>Hypocreales</taxon>
        <taxon>Cordycipitaceae</taxon>
        <taxon>Niveomyces</taxon>
    </lineage>
</organism>
<dbReference type="GO" id="GO:0046656">
    <property type="term" value="P:folic acid biosynthetic process"/>
    <property type="evidence" value="ECO:0007669"/>
    <property type="project" value="UniProtKB-KW"/>
</dbReference>
<evidence type="ECO:0000256" key="9">
    <source>
        <dbReference type="ARBA" id="ARBA00031904"/>
    </source>
</evidence>
<keyword evidence="7" id="KW-0315">Glutamine amidotransferase</keyword>
<dbReference type="Pfam" id="PF00117">
    <property type="entry name" value="GATase"/>
    <property type="match status" value="2"/>
</dbReference>
<evidence type="ECO:0000256" key="2">
    <source>
        <dbReference type="ARBA" id="ARBA00005009"/>
    </source>
</evidence>
<dbReference type="Proteomes" id="UP000076874">
    <property type="component" value="Unassembled WGS sequence"/>
</dbReference>
<feature type="region of interest" description="Disordered" evidence="10">
    <location>
        <begin position="315"/>
        <end position="338"/>
    </location>
</feature>
<dbReference type="PANTHER" id="PTHR11236:SF18">
    <property type="entry name" value="AMINODEOXYCHORISMATE SYNTHASE"/>
    <property type="match status" value="1"/>
</dbReference>
<evidence type="ECO:0000256" key="4">
    <source>
        <dbReference type="ARBA" id="ARBA00013139"/>
    </source>
</evidence>
<comment type="caution">
    <text evidence="14">The sequence shown here is derived from an EMBL/GenBank/DDBJ whole genome shotgun (WGS) entry which is preliminary data.</text>
</comment>
<dbReference type="GO" id="GO:0008153">
    <property type="term" value="P:4-aminobenzoate biosynthetic process"/>
    <property type="evidence" value="ECO:0007669"/>
    <property type="project" value="TreeGrafter"/>
</dbReference>
<dbReference type="GO" id="GO:0046654">
    <property type="term" value="P:tetrahydrofolate biosynthetic process"/>
    <property type="evidence" value="ECO:0007669"/>
    <property type="project" value="UniProtKB-UniPathway"/>
</dbReference>
<comment type="similarity">
    <text evidence="3">In the C-terminal section; belongs to the anthranilate synthase component I family.</text>
</comment>
<protein>
    <recommendedName>
        <fullName evidence="4">aminodeoxychorismate synthase</fullName>
        <ecNumber evidence="4">2.6.1.85</ecNumber>
    </recommendedName>
    <alternativeName>
        <fullName evidence="8">Para-aminobenzoate synthase</fullName>
    </alternativeName>
    <alternativeName>
        <fullName evidence="9">p-aminobenzoic acid synthase</fullName>
    </alternativeName>
</protein>
<feature type="compositionally biased region" description="Polar residues" evidence="10">
    <location>
        <begin position="328"/>
        <end position="338"/>
    </location>
</feature>
<evidence type="ECO:0000259" key="13">
    <source>
        <dbReference type="Pfam" id="PF04715"/>
    </source>
</evidence>
<dbReference type="InterPro" id="IPR015890">
    <property type="entry name" value="Chorismate_C"/>
</dbReference>
<feature type="compositionally biased region" description="Acidic residues" evidence="10">
    <location>
        <begin position="734"/>
        <end position="744"/>
    </location>
</feature>
<evidence type="ECO:0000313" key="14">
    <source>
        <dbReference type="EMBL" id="OAA66970.1"/>
    </source>
</evidence>
<dbReference type="GO" id="GO:0000162">
    <property type="term" value="P:L-tryptophan biosynthetic process"/>
    <property type="evidence" value="ECO:0007669"/>
    <property type="project" value="TreeGrafter"/>
</dbReference>
<dbReference type="EC" id="2.6.1.85" evidence="4"/>
<feature type="domain" description="Glutamine amidotransferase" evidence="11">
    <location>
        <begin position="9"/>
        <end position="168"/>
    </location>
</feature>
<proteinExistence type="inferred from homology"/>
<evidence type="ECO:0000256" key="7">
    <source>
        <dbReference type="ARBA" id="ARBA00022962"/>
    </source>
</evidence>
<dbReference type="STRING" id="1081102.A0A162MU35"/>
<dbReference type="Gene3D" id="3.40.50.880">
    <property type="match status" value="1"/>
</dbReference>
<dbReference type="PROSITE" id="PS51273">
    <property type="entry name" value="GATASE_TYPE_1"/>
    <property type="match status" value="1"/>
</dbReference>
<dbReference type="OrthoDB" id="64220at2759"/>
<reference evidence="14 15" key="1">
    <citation type="journal article" date="2016" name="Genome Biol. Evol.">
        <title>Divergent and convergent evolution of fungal pathogenicity.</title>
        <authorList>
            <person name="Shang Y."/>
            <person name="Xiao G."/>
            <person name="Zheng P."/>
            <person name="Cen K."/>
            <person name="Zhan S."/>
            <person name="Wang C."/>
        </authorList>
    </citation>
    <scope>NUCLEOTIDE SEQUENCE [LARGE SCALE GENOMIC DNA]</scope>
    <source>
        <strain evidence="14 15">RCEF 264</strain>
    </source>
</reference>
<dbReference type="GO" id="GO:0005737">
    <property type="term" value="C:cytoplasm"/>
    <property type="evidence" value="ECO:0007669"/>
    <property type="project" value="TreeGrafter"/>
</dbReference>
<keyword evidence="5" id="KW-0808">Transferase</keyword>
<comment type="pathway">
    <text evidence="2">Cofactor biosynthesis; tetrahydrofolate biosynthesis; 4-aminobenzoate from chorismate: step 1/2.</text>
</comment>
<gene>
    <name evidence="14" type="ORF">SPI_01546</name>
</gene>
<accession>A0A162MU35</accession>
<evidence type="ECO:0000256" key="10">
    <source>
        <dbReference type="SAM" id="MobiDB-lite"/>
    </source>
</evidence>
<dbReference type="Pfam" id="PF04715">
    <property type="entry name" value="Anth_synt_I_N"/>
    <property type="match status" value="1"/>
</dbReference>
<feature type="domain" description="Glutamine amidotransferase" evidence="11">
    <location>
        <begin position="220"/>
        <end position="253"/>
    </location>
</feature>
<dbReference type="UniPathway" id="UPA00077">
    <property type="reaction ID" value="UER00149"/>
</dbReference>
<dbReference type="InterPro" id="IPR017926">
    <property type="entry name" value="GATASE"/>
</dbReference>
<evidence type="ECO:0000256" key="5">
    <source>
        <dbReference type="ARBA" id="ARBA00022679"/>
    </source>
</evidence>
<dbReference type="InterPro" id="IPR006805">
    <property type="entry name" value="Anth_synth_I_N"/>
</dbReference>
<dbReference type="PANTHER" id="PTHR11236">
    <property type="entry name" value="AMINOBENZOATE/ANTHRANILATE SYNTHASE"/>
    <property type="match status" value="1"/>
</dbReference>
<feature type="region of interest" description="Disordered" evidence="10">
    <location>
        <begin position="722"/>
        <end position="746"/>
    </location>
</feature>
<dbReference type="AlphaFoldDB" id="A0A162MU35"/>
<dbReference type="InterPro" id="IPR006221">
    <property type="entry name" value="TrpG/PapA_dom"/>
</dbReference>
<evidence type="ECO:0000256" key="6">
    <source>
        <dbReference type="ARBA" id="ARBA00022909"/>
    </source>
</evidence>
<dbReference type="SUPFAM" id="SSF52317">
    <property type="entry name" value="Class I glutamine amidotransferase-like"/>
    <property type="match status" value="1"/>
</dbReference>
<keyword evidence="15" id="KW-1185">Reference proteome</keyword>
<evidence type="ECO:0000313" key="15">
    <source>
        <dbReference type="Proteomes" id="UP000076874"/>
    </source>
</evidence>
<evidence type="ECO:0000256" key="1">
    <source>
        <dbReference type="ARBA" id="ARBA00001000"/>
    </source>
</evidence>
<sequence length="974" mass="103974">MDNRPKILFLDAYDSFSNNITPLLATRLHADVHVLPIDAPLTPAAFRDELQHYDAVVCGPGPGSPHCAADIGLMQYVWEAAKTPDDADETPVNKIHTAVPTLGICLGFQSLVAAHGGHIRRLRAGGLHGMVRVIDVAPAADIFAGVPAPFRATLYHSLGADVGQDRIPAAVWSTARWDTTVLSPRCADLLPLAWVEEPVAVAATGRPLAASPPHTTTGDTERILMAVRHRTLPFWGLQYHPESVCTDEASHTVLDNWFRAALQWNADHRQTHAAALGKPNGSRAAGATGIMAAHQATRPRLLSLRPLVLEDAHECDRSARSPGGSNGANGVNGTLGNSNGASTLLPRLRASSRGFVSRTLKLPEHVHVPDLVEALAPPGSLDPLSGSRDELEHIVLDSATAAARAATTTTTTGGLEGEAGGVDEEAIRGRFSIVALDVGAALRIEYRTGDRFATLRLPPGSAGGAEPTVERIPLRGTQTIWQLLAEFHDARRLPESTTSAAASSPVSPFLGGFMGYITYEQGLGDIGVDIPAPGQDGRGHDRPDVCFAWVTRSLVVDHIKGLLHVQDLDSDGPAARNGVHKAHIVSSSPSWVDGIVAQLESSPVWQAASAGLQPRTSRTEDSLKTTATDVGKTVAGPRTRVYAPDVHTYEDKVRACQEYIAAGDTYELCLTDQTRIVQDVRNGPQRMPSSWSYYRALRTRNPAPFASYIRLGGATLLSSSPERFLRVGPRNSGNDDDDGDDDGDGTLYASMRPMKGTVRRSAAVATLSQAAALLHVPKEEAENLMIVDLVRHDLHGVCGPANVAVRRLLAVEPHGHVFQMVSVVEGRLGAEFKGDANQAARAHVGAAPTALDVLAASLPPGSMTGAPKKRSCERLRVLEQQRERSLYAGVVGYLCVTGRSDWSVTIRSLFRWDDEIEAAPAPNGNGEDDHGRQVWHVGAGGAVTVLSTPEGEREEMLTKLAGPLGIFEDEIASL</sequence>
<evidence type="ECO:0000256" key="3">
    <source>
        <dbReference type="ARBA" id="ARBA00005970"/>
    </source>
</evidence>
<dbReference type="CDD" id="cd01743">
    <property type="entry name" value="GATase1_Anthranilate_Synthase"/>
    <property type="match status" value="1"/>
</dbReference>
<dbReference type="Pfam" id="PF00425">
    <property type="entry name" value="Chorismate_bind"/>
    <property type="match status" value="1"/>
</dbReference>
<dbReference type="InterPro" id="IPR029062">
    <property type="entry name" value="Class_I_gatase-like"/>
</dbReference>